<dbReference type="PANTHER" id="PTHR46354:SF2">
    <property type="entry name" value="PROTEIN DOG1-LIKE 4"/>
    <property type="match status" value="1"/>
</dbReference>
<accession>A0A1Q3BJ07</accession>
<dbReference type="InterPro" id="IPR051886">
    <property type="entry name" value="Seed_Dev/Stress_Resp_Reg"/>
</dbReference>
<sequence>LVSKLTVHYKQYYTAKWEAAHEDVLVFFCPVWDSSLENVYSWVTGWKPSMVFKLIDTMRKTEVPGSSLVNLSEEQLKKIEELRLKIRLDEERVEREMERLQVAMADRKIVELARLSSRPVINGEPVSQVDELVEVALKGLMSGLEKVMKAADCVRLKTLKGTIAVVDLLAATSMLQIQMRKWGKRRDDQNDDIDS</sequence>
<dbReference type="PANTHER" id="PTHR46354">
    <property type="entry name" value="DOG1 DOMAIN-CONTAINING PROTEIN"/>
    <property type="match status" value="1"/>
</dbReference>
<dbReference type="PROSITE" id="PS51806">
    <property type="entry name" value="DOG1"/>
    <property type="match status" value="1"/>
</dbReference>
<dbReference type="InParanoid" id="A0A1Q3BJ07"/>
<reference evidence="4" key="1">
    <citation type="submission" date="2016-04" db="EMBL/GenBank/DDBJ databases">
        <title>Cephalotus genome sequencing.</title>
        <authorList>
            <person name="Fukushima K."/>
            <person name="Hasebe M."/>
            <person name="Fang X."/>
        </authorList>
    </citation>
    <scope>NUCLEOTIDE SEQUENCE [LARGE SCALE GENOMIC DNA]</scope>
    <source>
        <strain evidence="4">cv. St1</strain>
    </source>
</reference>
<dbReference type="GO" id="GO:0006351">
    <property type="term" value="P:DNA-templated transcription"/>
    <property type="evidence" value="ECO:0007669"/>
    <property type="project" value="InterPro"/>
</dbReference>
<evidence type="ECO:0000256" key="1">
    <source>
        <dbReference type="SAM" id="Coils"/>
    </source>
</evidence>
<keyword evidence="1" id="KW-0175">Coiled coil</keyword>
<protein>
    <submittedName>
        <fullName evidence="3">DOG1 domain-containing protein</fullName>
    </submittedName>
</protein>
<dbReference type="STRING" id="3775.A0A1Q3BJ07"/>
<dbReference type="Proteomes" id="UP000187406">
    <property type="component" value="Unassembled WGS sequence"/>
</dbReference>
<dbReference type="OrthoDB" id="1895294at2759"/>
<feature type="non-terminal residue" evidence="3">
    <location>
        <position position="1"/>
    </location>
</feature>
<evidence type="ECO:0000259" key="2">
    <source>
        <dbReference type="PROSITE" id="PS51806"/>
    </source>
</evidence>
<evidence type="ECO:0000313" key="4">
    <source>
        <dbReference type="Proteomes" id="UP000187406"/>
    </source>
</evidence>
<keyword evidence="4" id="KW-1185">Reference proteome</keyword>
<comment type="caution">
    <text evidence="3">The sequence shown here is derived from an EMBL/GenBank/DDBJ whole genome shotgun (WGS) entry which is preliminary data.</text>
</comment>
<dbReference type="InterPro" id="IPR025422">
    <property type="entry name" value="TGA_domain"/>
</dbReference>
<dbReference type="Pfam" id="PF14144">
    <property type="entry name" value="DOG1"/>
    <property type="match status" value="1"/>
</dbReference>
<dbReference type="AlphaFoldDB" id="A0A1Q3BJ07"/>
<dbReference type="EMBL" id="BDDD01000597">
    <property type="protein sequence ID" value="GAV67971.1"/>
    <property type="molecule type" value="Genomic_DNA"/>
</dbReference>
<feature type="domain" description="DOG1" evidence="2">
    <location>
        <begin position="1"/>
        <end position="195"/>
    </location>
</feature>
<organism evidence="3 4">
    <name type="scientific">Cephalotus follicularis</name>
    <name type="common">Albany pitcher plant</name>
    <dbReference type="NCBI Taxonomy" id="3775"/>
    <lineage>
        <taxon>Eukaryota</taxon>
        <taxon>Viridiplantae</taxon>
        <taxon>Streptophyta</taxon>
        <taxon>Embryophyta</taxon>
        <taxon>Tracheophyta</taxon>
        <taxon>Spermatophyta</taxon>
        <taxon>Magnoliopsida</taxon>
        <taxon>eudicotyledons</taxon>
        <taxon>Gunneridae</taxon>
        <taxon>Pentapetalae</taxon>
        <taxon>rosids</taxon>
        <taxon>fabids</taxon>
        <taxon>Oxalidales</taxon>
        <taxon>Cephalotaceae</taxon>
        <taxon>Cephalotus</taxon>
    </lineage>
</organism>
<evidence type="ECO:0000313" key="3">
    <source>
        <dbReference type="EMBL" id="GAV67971.1"/>
    </source>
</evidence>
<dbReference type="GO" id="GO:0043565">
    <property type="term" value="F:sequence-specific DNA binding"/>
    <property type="evidence" value="ECO:0007669"/>
    <property type="project" value="InterPro"/>
</dbReference>
<gene>
    <name evidence="3" type="ORF">CFOL_v3_11474</name>
</gene>
<proteinExistence type="predicted"/>
<name>A0A1Q3BJ07_CEPFO</name>
<feature type="coiled-coil region" evidence="1">
    <location>
        <begin position="72"/>
        <end position="99"/>
    </location>
</feature>